<evidence type="ECO:0000313" key="2">
    <source>
        <dbReference type="Proteomes" id="UP000503018"/>
    </source>
</evidence>
<reference evidence="1 2" key="1">
    <citation type="submission" date="2020-01" db="EMBL/GenBank/DDBJ databases">
        <title>Sphingomonas sp. strain CSW-10.</title>
        <authorList>
            <person name="Chen W.-M."/>
        </authorList>
    </citation>
    <scope>NUCLEOTIDE SEQUENCE [LARGE SCALE GENOMIC DNA]</scope>
    <source>
        <strain evidence="1 2">CSW-10</strain>
    </source>
</reference>
<dbReference type="KEGG" id="slan:GV829_06100"/>
<dbReference type="AlphaFoldDB" id="A0A6M4AWZ9"/>
<dbReference type="Proteomes" id="UP000503018">
    <property type="component" value="Chromosome"/>
</dbReference>
<sequence length="102" mass="10899">MMRIIVLFNLKAGADRAAYEAWATGTDIPGVNALGSVKSFSVHRATGLFGSDAPSPYAYVEVIDIHGMDGFVADVSNPEFQQVAAAFGDFADNPQFILTEDL</sequence>
<dbReference type="Pfam" id="PF11639">
    <property type="entry name" value="HapK"/>
    <property type="match status" value="1"/>
</dbReference>
<name>A0A6M4AWZ9_9SPHN</name>
<evidence type="ECO:0000313" key="1">
    <source>
        <dbReference type="EMBL" id="QJQ33604.1"/>
    </source>
</evidence>
<accession>A0A6M4AWZ9</accession>
<dbReference type="InterPro" id="IPR011008">
    <property type="entry name" value="Dimeric_a/b-barrel"/>
</dbReference>
<dbReference type="InterPro" id="IPR021667">
    <property type="entry name" value="HapK"/>
</dbReference>
<proteinExistence type="predicted"/>
<dbReference type="SUPFAM" id="SSF54909">
    <property type="entry name" value="Dimeric alpha+beta barrel"/>
    <property type="match status" value="1"/>
</dbReference>
<organism evidence="1 2">
    <name type="scientific">Sphingomonas lacunae</name>
    <dbReference type="NCBI Taxonomy" id="2698828"/>
    <lineage>
        <taxon>Bacteria</taxon>
        <taxon>Pseudomonadati</taxon>
        <taxon>Pseudomonadota</taxon>
        <taxon>Alphaproteobacteria</taxon>
        <taxon>Sphingomonadales</taxon>
        <taxon>Sphingomonadaceae</taxon>
        <taxon>Sphingomonas</taxon>
    </lineage>
</organism>
<dbReference type="EMBL" id="CP053015">
    <property type="protein sequence ID" value="QJQ33604.1"/>
    <property type="molecule type" value="Genomic_DNA"/>
</dbReference>
<keyword evidence="2" id="KW-1185">Reference proteome</keyword>
<dbReference type="Gene3D" id="3.30.70.100">
    <property type="match status" value="1"/>
</dbReference>
<protein>
    <submittedName>
        <fullName evidence="1">REDY-like protein HapK</fullName>
    </submittedName>
</protein>
<gene>
    <name evidence="1" type="ORF">GV829_06100</name>
</gene>